<dbReference type="AlphaFoldDB" id="A0A8H7U7R9"/>
<evidence type="ECO:0000313" key="9">
    <source>
        <dbReference type="Proteomes" id="UP000654370"/>
    </source>
</evidence>
<dbReference type="PANTHER" id="PTHR42776:SF13">
    <property type="entry name" value="DIPEPTIDYL-PEPTIDASE 5"/>
    <property type="match status" value="1"/>
</dbReference>
<evidence type="ECO:0000256" key="4">
    <source>
        <dbReference type="ARBA" id="ARBA00022801"/>
    </source>
</evidence>
<evidence type="ECO:0000313" key="8">
    <source>
        <dbReference type="EMBL" id="KAG2174696.1"/>
    </source>
</evidence>
<keyword evidence="2" id="KW-0645">Protease</keyword>
<keyword evidence="9" id="KW-1185">Reference proteome</keyword>
<evidence type="ECO:0000256" key="3">
    <source>
        <dbReference type="ARBA" id="ARBA00022729"/>
    </source>
</evidence>
<evidence type="ECO:0000259" key="7">
    <source>
        <dbReference type="Pfam" id="PF00326"/>
    </source>
</evidence>
<dbReference type="Pfam" id="PF00326">
    <property type="entry name" value="Peptidase_S9"/>
    <property type="match status" value="1"/>
</dbReference>
<dbReference type="Pfam" id="PF07676">
    <property type="entry name" value="PD40"/>
    <property type="match status" value="1"/>
</dbReference>
<dbReference type="InterPro" id="IPR011659">
    <property type="entry name" value="WD40"/>
</dbReference>
<evidence type="ECO:0000256" key="5">
    <source>
        <dbReference type="ARBA" id="ARBA00022825"/>
    </source>
</evidence>
<comment type="similarity">
    <text evidence="1">Belongs to the peptidase S9C family.</text>
</comment>
<evidence type="ECO:0000256" key="2">
    <source>
        <dbReference type="ARBA" id="ARBA00022670"/>
    </source>
</evidence>
<evidence type="ECO:0000256" key="1">
    <source>
        <dbReference type="ARBA" id="ARBA00010040"/>
    </source>
</evidence>
<protein>
    <recommendedName>
        <fullName evidence="6">Dipeptidyl-peptidase V</fullName>
    </recommendedName>
</protein>
<feature type="domain" description="Peptidase S9 prolyl oligopeptidase catalytic" evidence="7">
    <location>
        <begin position="464"/>
        <end position="674"/>
    </location>
</feature>
<name>A0A8H7U7R9_MORIS</name>
<dbReference type="SUPFAM" id="SSF82171">
    <property type="entry name" value="DPP6 N-terminal domain-like"/>
    <property type="match status" value="1"/>
</dbReference>
<dbReference type="InterPro" id="IPR001375">
    <property type="entry name" value="Peptidase_S9_cat"/>
</dbReference>
<proteinExistence type="inferred from homology"/>
<reference evidence="8" key="1">
    <citation type="submission" date="2020-12" db="EMBL/GenBank/DDBJ databases">
        <title>Metabolic potential, ecology and presence of endohyphal bacteria is reflected in genomic diversity of Mucoromycotina.</title>
        <authorList>
            <person name="Muszewska A."/>
            <person name="Okrasinska A."/>
            <person name="Steczkiewicz K."/>
            <person name="Drgas O."/>
            <person name="Orlowska M."/>
            <person name="Perlinska-Lenart U."/>
            <person name="Aleksandrzak-Piekarczyk T."/>
            <person name="Szatraj K."/>
            <person name="Zielenkiewicz U."/>
            <person name="Pilsyk S."/>
            <person name="Malc E."/>
            <person name="Mieczkowski P."/>
            <person name="Kruszewska J.S."/>
            <person name="Biernat P."/>
            <person name="Pawlowska J."/>
        </authorList>
    </citation>
    <scope>NUCLEOTIDE SEQUENCE</scope>
    <source>
        <strain evidence="8">WA0000067209</strain>
    </source>
</reference>
<keyword evidence="4" id="KW-0378">Hydrolase</keyword>
<dbReference type="EMBL" id="JAEPQZ010000012">
    <property type="protein sequence ID" value="KAG2174696.1"/>
    <property type="molecule type" value="Genomic_DNA"/>
</dbReference>
<dbReference type="PANTHER" id="PTHR42776">
    <property type="entry name" value="SERINE PEPTIDASE S9 FAMILY MEMBER"/>
    <property type="match status" value="1"/>
</dbReference>
<dbReference type="Gene3D" id="3.40.50.1820">
    <property type="entry name" value="alpha/beta hydrolase"/>
    <property type="match status" value="1"/>
</dbReference>
<dbReference type="Proteomes" id="UP000654370">
    <property type="component" value="Unassembled WGS sequence"/>
</dbReference>
<dbReference type="SUPFAM" id="SSF53474">
    <property type="entry name" value="alpha/beta-Hydrolases"/>
    <property type="match status" value="1"/>
</dbReference>
<keyword evidence="3" id="KW-0732">Signal</keyword>
<dbReference type="OrthoDB" id="416344at2759"/>
<gene>
    <name evidence="8" type="ORF">INT43_005754</name>
</gene>
<accession>A0A8H7U7R9</accession>
<sequence>MAIASEARLLSPHALVTLPRPGGVVSAPSGRRAVFAQSEYNTTANKNTKNLHVVDLESSKVHSVTSASLDHQQDDAFFLDDDHIAFFQTGKNLDIGQIFVLNVKELDAQPYQLTDFPVDISNIKFQSETNTLAFSAAVYSDGTLEGAREKDDQIQKSKLDTALAFDSLMVRHWDEFSSEKKNNIFLVKLELHNGKYRLDGTPKNESPVLPFGDASDFALSPDGKQLAFVSKIIGAEAAWETSQHIYLVSTENPQGPKAINNDIPAASSHPTFAADGTLAYFQMFEPKYEADRNRIVLYDGSERTYLVKDWDRSPNAIVFSEDSKTVFVTAEEHGHTKIFAIDRESENIRTVTHKHTASSLNVANNKLVFTLASMNHPNIVSSIDLSKLALGGDLEVQKYPTTETLAAHLKDLDMPVPEEFWFTGSLDHQVHGWIIKPANFDPSRKYPVAFLIHGGPQGSWGSSWSTRWNPQIYSAAGYVTVAINPHGSTGYGQEFCDAIRKNWGSHPYYDLEKGISYLVETFDFIDEENIAGLGASYGGFMVNWINGHSKRFKVLVNHDGMFSTINSFYTTDELYFPEREFGGVPYHPLTRLTYERWSPSNYVANWKTPTLVIHGGRDYRLVDGEGLSTFTALQRQGVPSRLLYFPDENHWVLKPANSLRWHKEVLGWIGKWTNTPTSAVLNEDESTPVDVDNLVNDIHSNLVGGPALKLQE</sequence>
<comment type="caution">
    <text evidence="8">The sequence shown here is derived from an EMBL/GenBank/DDBJ whole genome shotgun (WGS) entry which is preliminary data.</text>
</comment>
<evidence type="ECO:0000256" key="6">
    <source>
        <dbReference type="ARBA" id="ARBA00032829"/>
    </source>
</evidence>
<keyword evidence="5" id="KW-0720">Serine protease</keyword>
<dbReference type="InterPro" id="IPR011042">
    <property type="entry name" value="6-blade_b-propeller_TolB-like"/>
</dbReference>
<dbReference type="InterPro" id="IPR029058">
    <property type="entry name" value="AB_hydrolase_fold"/>
</dbReference>
<dbReference type="FunFam" id="3.40.50.1820:FF:000028">
    <property type="entry name" value="S9 family peptidase"/>
    <property type="match status" value="1"/>
</dbReference>
<dbReference type="GO" id="GO:0004252">
    <property type="term" value="F:serine-type endopeptidase activity"/>
    <property type="evidence" value="ECO:0007669"/>
    <property type="project" value="TreeGrafter"/>
</dbReference>
<dbReference type="Gene3D" id="2.120.10.30">
    <property type="entry name" value="TolB, C-terminal domain"/>
    <property type="match status" value="2"/>
</dbReference>
<dbReference type="GO" id="GO:0006508">
    <property type="term" value="P:proteolysis"/>
    <property type="evidence" value="ECO:0007669"/>
    <property type="project" value="UniProtKB-KW"/>
</dbReference>
<organism evidence="8 9">
    <name type="scientific">Mortierella isabellina</name>
    <name type="common">Filamentous fungus</name>
    <name type="synonym">Umbelopsis isabellina</name>
    <dbReference type="NCBI Taxonomy" id="91625"/>
    <lineage>
        <taxon>Eukaryota</taxon>
        <taxon>Fungi</taxon>
        <taxon>Fungi incertae sedis</taxon>
        <taxon>Mucoromycota</taxon>
        <taxon>Mucoromycotina</taxon>
        <taxon>Umbelopsidomycetes</taxon>
        <taxon>Umbelopsidales</taxon>
        <taxon>Umbelopsidaceae</taxon>
        <taxon>Umbelopsis</taxon>
    </lineage>
</organism>